<dbReference type="EMBL" id="JH159153">
    <property type="protein sequence ID" value="EGZ22633.1"/>
    <property type="molecule type" value="Genomic_DNA"/>
</dbReference>
<organism evidence="2 3">
    <name type="scientific">Phytophthora sojae (strain P6497)</name>
    <name type="common">Soybean stem and root rot agent</name>
    <name type="synonym">Phytophthora megasperma f. sp. glycines</name>
    <dbReference type="NCBI Taxonomy" id="1094619"/>
    <lineage>
        <taxon>Eukaryota</taxon>
        <taxon>Sar</taxon>
        <taxon>Stramenopiles</taxon>
        <taxon>Oomycota</taxon>
        <taxon>Peronosporomycetes</taxon>
        <taxon>Peronosporales</taxon>
        <taxon>Peronosporaceae</taxon>
        <taxon>Phytophthora</taxon>
    </lineage>
</organism>
<keyword evidence="3" id="KW-1185">Reference proteome</keyword>
<dbReference type="OMA" id="AGKCYRY"/>
<feature type="region of interest" description="Disordered" evidence="1">
    <location>
        <begin position="1"/>
        <end position="37"/>
    </location>
</feature>
<reference evidence="2 3" key="1">
    <citation type="journal article" date="2006" name="Science">
        <title>Phytophthora genome sequences uncover evolutionary origins and mechanisms of pathogenesis.</title>
        <authorList>
            <person name="Tyler B.M."/>
            <person name="Tripathy S."/>
            <person name="Zhang X."/>
            <person name="Dehal P."/>
            <person name="Jiang R.H."/>
            <person name="Aerts A."/>
            <person name="Arredondo F.D."/>
            <person name="Baxter L."/>
            <person name="Bensasson D."/>
            <person name="Beynon J.L."/>
            <person name="Chapman J."/>
            <person name="Damasceno C.M."/>
            <person name="Dorrance A.E."/>
            <person name="Dou D."/>
            <person name="Dickerman A.W."/>
            <person name="Dubchak I.L."/>
            <person name="Garbelotto M."/>
            <person name="Gijzen M."/>
            <person name="Gordon S.G."/>
            <person name="Govers F."/>
            <person name="Grunwald N.J."/>
            <person name="Huang W."/>
            <person name="Ivors K.L."/>
            <person name="Jones R.W."/>
            <person name="Kamoun S."/>
            <person name="Krampis K."/>
            <person name="Lamour K.H."/>
            <person name="Lee M.K."/>
            <person name="McDonald W.H."/>
            <person name="Medina M."/>
            <person name="Meijer H.J."/>
            <person name="Nordberg E.K."/>
            <person name="Maclean D.J."/>
            <person name="Ospina-Giraldo M.D."/>
            <person name="Morris P.F."/>
            <person name="Phuntumart V."/>
            <person name="Putnam N.H."/>
            <person name="Rash S."/>
            <person name="Rose J.K."/>
            <person name="Sakihama Y."/>
            <person name="Salamov A.A."/>
            <person name="Savidor A."/>
            <person name="Scheuring C.F."/>
            <person name="Smith B.M."/>
            <person name="Sobral B.W."/>
            <person name="Terry A."/>
            <person name="Torto-Alalibo T.A."/>
            <person name="Win J."/>
            <person name="Xu Z."/>
            <person name="Zhang H."/>
            <person name="Grigoriev I.V."/>
            <person name="Rokhsar D.S."/>
            <person name="Boore J.L."/>
        </authorList>
    </citation>
    <scope>NUCLEOTIDE SEQUENCE [LARGE SCALE GENOMIC DNA]</scope>
    <source>
        <strain evidence="2 3">P6497</strain>
    </source>
</reference>
<evidence type="ECO:0000313" key="2">
    <source>
        <dbReference type="EMBL" id="EGZ22633.1"/>
    </source>
</evidence>
<dbReference type="KEGG" id="psoj:PHYSODRAFT_330393"/>
<accession>G4Z9K1</accession>
<protein>
    <submittedName>
        <fullName evidence="2">Uncharacterized protein</fullName>
    </submittedName>
</protein>
<evidence type="ECO:0000313" key="3">
    <source>
        <dbReference type="Proteomes" id="UP000002640"/>
    </source>
</evidence>
<evidence type="ECO:0000256" key="1">
    <source>
        <dbReference type="SAM" id="MobiDB-lite"/>
    </source>
</evidence>
<sequence>MSSQTPALGVYQPTIRRKPKRFKKDGTPYKPRKGWGPYRSAPNERAVEFNLQLDVQTLQQEVQNMTALRDILQATVLQQRHSPEGSLLHLVKEYLQDQREFMFSIVDPEIDVGNDCRGPEYMMYQMDMYSTLIRWIRITMRSYDIIQAEDSIVVRATSTLRFQVVRATIERIFPHITEGKFSKFEGDMDFVGAFASIVKDPAVVEMLFRHALIADNCQLGMIDEPELSELEIEDKPVKPLGEPPLASTNSSSQAPLIPLRQDFQKSCLQVVENYYVAFANGYLADNSTRCALQRDFLLHRFVQPTAHGNMTTSKNIEDRWRSLSECFAVLGFHQKAMASVEYHQHVGVCAISSSARYTLRITPATVVSVFPHLLAYPQLCDALVGEVLAVPSQICFAIEVDSGRICRIEERVDFATAVSKIVPNRQELQFMLSKAKLALDDVSYRSEVVRPTSSTDQGAEWSRSPHTATNSSKVAPITRTMHIADIPT</sequence>
<dbReference type="RefSeq" id="XP_009525350.1">
    <property type="nucleotide sequence ID" value="XM_009527055.1"/>
</dbReference>
<dbReference type="InParanoid" id="G4Z9K1"/>
<feature type="region of interest" description="Disordered" evidence="1">
    <location>
        <begin position="450"/>
        <end position="471"/>
    </location>
</feature>
<dbReference type="Proteomes" id="UP000002640">
    <property type="component" value="Unassembled WGS sequence"/>
</dbReference>
<dbReference type="AlphaFoldDB" id="G4Z9K1"/>
<proteinExistence type="predicted"/>
<dbReference type="STRING" id="1094619.G4Z9K1"/>
<dbReference type="GeneID" id="20646118"/>
<name>G4Z9K1_PHYSP</name>
<gene>
    <name evidence="2" type="ORF">PHYSODRAFT_330393</name>
</gene>